<dbReference type="OrthoDB" id="5856269at2759"/>
<name>A0A498S4U0_ACAVI</name>
<accession>A0A498S4U0</accession>
<dbReference type="STRING" id="6277.A0A498S4U0"/>
<feature type="region of interest" description="Disordered" evidence="1">
    <location>
        <begin position="47"/>
        <end position="91"/>
    </location>
</feature>
<dbReference type="Proteomes" id="UP000276991">
    <property type="component" value="Unassembled WGS sequence"/>
</dbReference>
<dbReference type="AlphaFoldDB" id="A0A498S4U0"/>
<protein>
    <recommendedName>
        <fullName evidence="4">Collagen triple helix repeat protein</fullName>
    </recommendedName>
</protein>
<evidence type="ECO:0000313" key="3">
    <source>
        <dbReference type="Proteomes" id="UP000276991"/>
    </source>
</evidence>
<reference evidence="2 3" key="1">
    <citation type="submission" date="2018-08" db="EMBL/GenBank/DDBJ databases">
        <authorList>
            <person name="Laetsch R D."/>
            <person name="Stevens L."/>
            <person name="Kumar S."/>
            <person name="Blaxter L. M."/>
        </authorList>
    </citation>
    <scope>NUCLEOTIDE SEQUENCE [LARGE SCALE GENOMIC DNA]</scope>
</reference>
<dbReference type="EMBL" id="UPTC01000392">
    <property type="protein sequence ID" value="VBB28375.1"/>
    <property type="molecule type" value="Genomic_DNA"/>
</dbReference>
<evidence type="ECO:0000313" key="2">
    <source>
        <dbReference type="EMBL" id="VBB28375.1"/>
    </source>
</evidence>
<evidence type="ECO:0008006" key="4">
    <source>
        <dbReference type="Google" id="ProtNLM"/>
    </source>
</evidence>
<sequence>MYLAQEVMMELDTSMEYSNIVRQVNMQNAIINNLQRRLDKLLEEQSMQDEIIHRNQNQGPKGAPGSAGPQGAPGPQGPPGPQGAPGVPGTPAILDEDDICLVLVGKCPAGFVMNTDYGEVLRPLRVITDIPFHICCKSVI</sequence>
<organism evidence="2 3">
    <name type="scientific">Acanthocheilonema viteae</name>
    <name type="common">Filarial nematode worm</name>
    <name type="synonym">Dipetalonema viteae</name>
    <dbReference type="NCBI Taxonomy" id="6277"/>
    <lineage>
        <taxon>Eukaryota</taxon>
        <taxon>Metazoa</taxon>
        <taxon>Ecdysozoa</taxon>
        <taxon>Nematoda</taxon>
        <taxon>Chromadorea</taxon>
        <taxon>Rhabditida</taxon>
        <taxon>Spirurina</taxon>
        <taxon>Spiruromorpha</taxon>
        <taxon>Filarioidea</taxon>
        <taxon>Onchocercidae</taxon>
        <taxon>Acanthocheilonema</taxon>
    </lineage>
</organism>
<gene>
    <name evidence="2" type="ORF">NAV_LOCUS3205</name>
</gene>
<proteinExistence type="predicted"/>
<keyword evidence="3" id="KW-1185">Reference proteome</keyword>
<feature type="compositionally biased region" description="Low complexity" evidence="1">
    <location>
        <begin position="58"/>
        <end position="70"/>
    </location>
</feature>
<evidence type="ECO:0000256" key="1">
    <source>
        <dbReference type="SAM" id="MobiDB-lite"/>
    </source>
</evidence>